<dbReference type="InterPro" id="IPR036866">
    <property type="entry name" value="RibonucZ/Hydroxyglut_hydro"/>
</dbReference>
<dbReference type="Proteomes" id="UP000214646">
    <property type="component" value="Unassembled WGS sequence"/>
</dbReference>
<dbReference type="SUPFAM" id="SSF56281">
    <property type="entry name" value="Metallo-hydrolase/oxidoreductase"/>
    <property type="match status" value="1"/>
</dbReference>
<keyword evidence="1" id="KW-0269">Exonuclease</keyword>
<evidence type="ECO:0000259" key="3">
    <source>
        <dbReference type="SMART" id="SM00849"/>
    </source>
</evidence>
<dbReference type="InterPro" id="IPR042173">
    <property type="entry name" value="RNase_J_2"/>
</dbReference>
<evidence type="ECO:0000313" key="5">
    <source>
        <dbReference type="Proteomes" id="UP000214646"/>
    </source>
</evidence>
<dbReference type="EMBL" id="NIDE01000014">
    <property type="protein sequence ID" value="OWK37382.1"/>
    <property type="molecule type" value="Genomic_DNA"/>
</dbReference>
<accession>A0A225D7F0</accession>
<keyword evidence="5" id="KW-1185">Reference proteome</keyword>
<evidence type="ECO:0000256" key="2">
    <source>
        <dbReference type="ARBA" id="ARBA00022884"/>
    </source>
</evidence>
<reference evidence="5" key="1">
    <citation type="submission" date="2017-06" db="EMBL/GenBank/DDBJ databases">
        <title>Genome analysis of Fimbriiglobus ruber SP5, the first member of the order Planctomycetales with confirmed chitinolytic capability.</title>
        <authorList>
            <person name="Ravin N.V."/>
            <person name="Rakitin A.L."/>
            <person name="Ivanova A.A."/>
            <person name="Beletsky A.V."/>
            <person name="Kulichevskaya I.S."/>
            <person name="Mardanov A.V."/>
            <person name="Dedysh S.N."/>
        </authorList>
    </citation>
    <scope>NUCLEOTIDE SEQUENCE [LARGE SCALE GENOMIC DNA]</scope>
    <source>
        <strain evidence="5">SP5</strain>
    </source>
</reference>
<dbReference type="SMART" id="SM00849">
    <property type="entry name" value="Lactamase_B"/>
    <property type="match status" value="1"/>
</dbReference>
<dbReference type="Pfam" id="PF12706">
    <property type="entry name" value="Lactamase_B_2"/>
    <property type="match status" value="1"/>
</dbReference>
<evidence type="ECO:0000256" key="1">
    <source>
        <dbReference type="ARBA" id="ARBA00022839"/>
    </source>
</evidence>
<dbReference type="PANTHER" id="PTHR43694:SF1">
    <property type="entry name" value="RIBONUCLEASE J"/>
    <property type="match status" value="1"/>
</dbReference>
<dbReference type="InterPro" id="IPR001279">
    <property type="entry name" value="Metallo-B-lactamas"/>
</dbReference>
<protein>
    <recommendedName>
        <fullName evidence="3">Metallo-beta-lactamase domain-containing protein</fullName>
    </recommendedName>
</protein>
<keyword evidence="1" id="KW-0540">Nuclease</keyword>
<feature type="domain" description="Metallo-beta-lactamase" evidence="3">
    <location>
        <begin position="13"/>
        <end position="204"/>
    </location>
</feature>
<dbReference type="CDD" id="cd07732">
    <property type="entry name" value="metallo-hydrolase-like_MBL-fold"/>
    <property type="match status" value="1"/>
</dbReference>
<keyword evidence="2" id="KW-0694">RNA-binding</keyword>
<organism evidence="4 5">
    <name type="scientific">Fimbriiglobus ruber</name>
    <dbReference type="NCBI Taxonomy" id="1908690"/>
    <lineage>
        <taxon>Bacteria</taxon>
        <taxon>Pseudomonadati</taxon>
        <taxon>Planctomycetota</taxon>
        <taxon>Planctomycetia</taxon>
        <taxon>Gemmatales</taxon>
        <taxon>Gemmataceae</taxon>
        <taxon>Fimbriiglobus</taxon>
    </lineage>
</organism>
<dbReference type="OrthoDB" id="9803916at2"/>
<evidence type="ECO:0000313" key="4">
    <source>
        <dbReference type="EMBL" id="OWK37382.1"/>
    </source>
</evidence>
<dbReference type="Gene3D" id="3.40.50.10710">
    <property type="entry name" value="Metallo-hydrolase/oxidoreductase"/>
    <property type="match status" value="1"/>
</dbReference>
<gene>
    <name evidence="4" type="ORF">FRUB_06502</name>
</gene>
<dbReference type="RefSeq" id="WP_161967741.1">
    <property type="nucleotide sequence ID" value="NZ_NIDE01000014.1"/>
</dbReference>
<dbReference type="GO" id="GO:0003723">
    <property type="term" value="F:RNA binding"/>
    <property type="evidence" value="ECO:0007669"/>
    <property type="project" value="UniProtKB-KW"/>
</dbReference>
<dbReference type="Gene3D" id="3.60.15.10">
    <property type="entry name" value="Ribonuclease Z/Hydroxyacylglutathione hydrolase-like"/>
    <property type="match status" value="1"/>
</dbReference>
<sequence>MKLTIHRGSREIGGSCVELATETTRLVLDVGLPLVDANREPFDSLKALRSTREGLIADGTIPPVSGLFTTGAEPPAAILLSHAHLDHSGLIHHSRPEVPVYATRGTSKMMLAGSVFAGRPPLDRNRHREIVPGRSFRVGDIAVTPFAVDHSTFSCVAFLLEAEGKSVLYSGDLRQHGRKPGMMRALVEQIGPRNVDLLIMEGTHLGGEKEQGTTEFDLEERVVELIRSAPALVLATFSPQDVDRVVTLYRAARRTDRVFVADGYTAFVLHLVAGEARLPRPTREAGIRVYHNEAFRRRNIANLTKLFEPDRIELAEVLAAPDRHLMAFRPSMTALDFAGQLPNRARVLYGYWPGYLVKPDWVELQQQVSDCGGDFIRAHASGHIYVADLVELVTALNAKTVVPIHTFEPHLFHTHFPNVTRLVDGVTFVVT</sequence>
<proteinExistence type="predicted"/>
<comment type="caution">
    <text evidence="4">The sequence shown here is derived from an EMBL/GenBank/DDBJ whole genome shotgun (WGS) entry which is preliminary data.</text>
</comment>
<dbReference type="PANTHER" id="PTHR43694">
    <property type="entry name" value="RIBONUCLEASE J"/>
    <property type="match status" value="1"/>
</dbReference>
<keyword evidence="1" id="KW-0378">Hydrolase</keyword>
<dbReference type="GO" id="GO:0004527">
    <property type="term" value="F:exonuclease activity"/>
    <property type="evidence" value="ECO:0007669"/>
    <property type="project" value="UniProtKB-KW"/>
</dbReference>
<name>A0A225D7F0_9BACT</name>
<dbReference type="AlphaFoldDB" id="A0A225D7F0"/>